<dbReference type="Proteomes" id="UP000799441">
    <property type="component" value="Unassembled WGS sequence"/>
</dbReference>
<dbReference type="EMBL" id="MU003811">
    <property type="protein sequence ID" value="KAF2719425.1"/>
    <property type="molecule type" value="Genomic_DNA"/>
</dbReference>
<dbReference type="InterPro" id="IPR022698">
    <property type="entry name" value="OrsD"/>
</dbReference>
<protein>
    <recommendedName>
        <fullName evidence="2">C2H2-type domain-containing protein</fullName>
    </recommendedName>
</protein>
<accession>A0A9P4Q4M5</accession>
<dbReference type="InterPro" id="IPR013087">
    <property type="entry name" value="Znf_C2H2_type"/>
</dbReference>
<feature type="compositionally biased region" description="Polar residues" evidence="1">
    <location>
        <begin position="157"/>
        <end position="167"/>
    </location>
</feature>
<proteinExistence type="predicted"/>
<dbReference type="InterPro" id="IPR052400">
    <property type="entry name" value="Zn2-C6_fungal_TF"/>
</dbReference>
<gene>
    <name evidence="3" type="ORF">K431DRAFT_111573</name>
</gene>
<dbReference type="PANTHER" id="PTHR47657:SF3">
    <property type="entry name" value="ORSELLINIC ACID_F9775 BIOSYNTHESIS CLUSTER PROTEIN D-RELATED"/>
    <property type="match status" value="1"/>
</dbReference>
<dbReference type="GO" id="GO:0000981">
    <property type="term" value="F:DNA-binding transcription factor activity, RNA polymerase II-specific"/>
    <property type="evidence" value="ECO:0007669"/>
    <property type="project" value="TreeGrafter"/>
</dbReference>
<keyword evidence="4" id="KW-1185">Reference proteome</keyword>
<evidence type="ECO:0000313" key="4">
    <source>
        <dbReference type="Proteomes" id="UP000799441"/>
    </source>
</evidence>
<comment type="caution">
    <text evidence="3">The sequence shown here is derived from an EMBL/GenBank/DDBJ whole genome shotgun (WGS) entry which is preliminary data.</text>
</comment>
<sequence>MQNITLGSSNLLEYEARYGVLICLKCKYAIQKSALQSHLLRHKIYRDERQRLLSAIAQLDLLEPQDVSLPLSTSQPIKGLPIMPGYRCTAAGCGNLCASAKRMKRHWSEIHGVNESSSHFPSLARPAKLQTFFRGTKLRYFEVAASPVTAAPGSAPLATTDNQQPGDTDTAMPLSPSPSQYRRVTTPPLKPPAGDHLDLDLETLKYFYHFISVTSLTLPLGEGAQHAANYWQTDVVAQALQQKWLMSGLLAISACHLTMLPGDDMTKKAHCSCMVQFFFTFSYGREETMHCNSGAEDSYIENVAIKAGRHLKCLLRCAIWGLNESLPDQEIIAAITAPFELPLVVTTIGLATSKSATKPDNPGKSNIKQMLAQVEKALSMEASSGSEDYGASSLGNNTTSVLLNRVHALPSRMAEALGKPESAMDVFATLSAITGLIECCGVNFLSDEVGTAWQGMTTWVRKVPEQFHQLLSHHNPAALVVLAHWTALLVNRAEHCGYWFIQGMSKKILQQVVNELSVEDQAVQSLVWGLMT</sequence>
<feature type="region of interest" description="Disordered" evidence="1">
    <location>
        <begin position="152"/>
        <end position="184"/>
    </location>
</feature>
<evidence type="ECO:0000259" key="2">
    <source>
        <dbReference type="PROSITE" id="PS00028"/>
    </source>
</evidence>
<name>A0A9P4Q4M5_9PEZI</name>
<dbReference type="OrthoDB" id="416217at2759"/>
<evidence type="ECO:0000313" key="3">
    <source>
        <dbReference type="EMBL" id="KAF2719425.1"/>
    </source>
</evidence>
<dbReference type="AlphaFoldDB" id="A0A9P4Q4M5"/>
<dbReference type="PANTHER" id="PTHR47657">
    <property type="entry name" value="STEROL REGULATORY ELEMENT-BINDING PROTEIN ECM22"/>
    <property type="match status" value="1"/>
</dbReference>
<evidence type="ECO:0000256" key="1">
    <source>
        <dbReference type="SAM" id="MobiDB-lite"/>
    </source>
</evidence>
<reference evidence="3" key="1">
    <citation type="journal article" date="2020" name="Stud. Mycol.">
        <title>101 Dothideomycetes genomes: a test case for predicting lifestyles and emergence of pathogens.</title>
        <authorList>
            <person name="Haridas S."/>
            <person name="Albert R."/>
            <person name="Binder M."/>
            <person name="Bloem J."/>
            <person name="Labutti K."/>
            <person name="Salamov A."/>
            <person name="Andreopoulos B."/>
            <person name="Baker S."/>
            <person name="Barry K."/>
            <person name="Bills G."/>
            <person name="Bluhm B."/>
            <person name="Cannon C."/>
            <person name="Castanera R."/>
            <person name="Culley D."/>
            <person name="Daum C."/>
            <person name="Ezra D."/>
            <person name="Gonzalez J."/>
            <person name="Henrissat B."/>
            <person name="Kuo A."/>
            <person name="Liang C."/>
            <person name="Lipzen A."/>
            <person name="Lutzoni F."/>
            <person name="Magnuson J."/>
            <person name="Mondo S."/>
            <person name="Nolan M."/>
            <person name="Ohm R."/>
            <person name="Pangilinan J."/>
            <person name="Park H.-J."/>
            <person name="Ramirez L."/>
            <person name="Alfaro M."/>
            <person name="Sun H."/>
            <person name="Tritt A."/>
            <person name="Yoshinaga Y."/>
            <person name="Zwiers L.-H."/>
            <person name="Turgeon B."/>
            <person name="Goodwin S."/>
            <person name="Spatafora J."/>
            <person name="Crous P."/>
            <person name="Grigoriev I."/>
        </authorList>
    </citation>
    <scope>NUCLEOTIDE SEQUENCE</scope>
    <source>
        <strain evidence="3">CBS 116435</strain>
    </source>
</reference>
<dbReference type="Pfam" id="PF12013">
    <property type="entry name" value="OrsD"/>
    <property type="match status" value="1"/>
</dbReference>
<dbReference type="PROSITE" id="PS00028">
    <property type="entry name" value="ZINC_FINGER_C2H2_1"/>
    <property type="match status" value="1"/>
</dbReference>
<feature type="domain" description="C2H2-type" evidence="2">
    <location>
        <begin position="88"/>
        <end position="111"/>
    </location>
</feature>
<dbReference type="SMART" id="SM00355">
    <property type="entry name" value="ZnF_C2H2"/>
    <property type="match status" value="2"/>
</dbReference>
<organism evidence="3 4">
    <name type="scientific">Polychaeton citri CBS 116435</name>
    <dbReference type="NCBI Taxonomy" id="1314669"/>
    <lineage>
        <taxon>Eukaryota</taxon>
        <taxon>Fungi</taxon>
        <taxon>Dikarya</taxon>
        <taxon>Ascomycota</taxon>
        <taxon>Pezizomycotina</taxon>
        <taxon>Dothideomycetes</taxon>
        <taxon>Dothideomycetidae</taxon>
        <taxon>Capnodiales</taxon>
        <taxon>Capnodiaceae</taxon>
        <taxon>Polychaeton</taxon>
    </lineage>
</organism>